<keyword evidence="1" id="KW-0378">Hydrolase</keyword>
<comment type="caution">
    <text evidence="1">The sequence shown here is derived from an EMBL/GenBank/DDBJ whole genome shotgun (WGS) entry which is preliminary data.</text>
</comment>
<dbReference type="InterPro" id="IPR029058">
    <property type="entry name" value="AB_hydrolase_fold"/>
</dbReference>
<protein>
    <submittedName>
        <fullName evidence="1">Alpha/beta fold hydrolase</fullName>
    </submittedName>
</protein>
<dbReference type="Gene3D" id="3.40.50.1820">
    <property type="entry name" value="alpha/beta hydrolase"/>
    <property type="match status" value="2"/>
</dbReference>
<keyword evidence="2" id="KW-1185">Reference proteome</keyword>
<dbReference type="AlphaFoldDB" id="A0A3M9M6I6"/>
<dbReference type="EMBL" id="RJJQ01000012">
    <property type="protein sequence ID" value="RNI21179.1"/>
    <property type="molecule type" value="Genomic_DNA"/>
</dbReference>
<evidence type="ECO:0000313" key="1">
    <source>
        <dbReference type="EMBL" id="RNI21179.1"/>
    </source>
</evidence>
<dbReference type="GO" id="GO:0016787">
    <property type="term" value="F:hydrolase activity"/>
    <property type="evidence" value="ECO:0007669"/>
    <property type="project" value="UniProtKB-KW"/>
</dbReference>
<dbReference type="Proteomes" id="UP000271678">
    <property type="component" value="Unassembled WGS sequence"/>
</dbReference>
<accession>A0A3M9M6I6</accession>
<sequence length="516" mass="55924">MVATRTLQILAFALADAGHAVVRFGWPGEAGSGDREPGGKLVQELFAALDAVADFAHGLSPDAPVDIVGLRLGALVTEAWTRSRAGGVDRQILWDPPASGRQWLRGASTMYRLTTESTDPLKVIDPPAGGFQTPGRLFGAAEAGELAELRYAPLYPDTSVRTQVLVRPGARRAGSGMRPANVEVIEVSGQENFIDQSPALAQTPWATIELIRDSLDRAVSHPLADFLPVDEAVVAHLDVDGVSRPVTEAIVEIDGKYGVLTTSNVPVERTAMTFPGGLEPDDGPGGLWMTLARQLAPSGVATLRLDLTSHGESVTYVTVKEPPEGHLASHIDDAEAGFDWLVQRFGRGPCLVGLCVGAWVAAHLAQRRRTPLLVLVNQVVWFNNLTSLPAWISRQENVADSGTPKELEASGVKQLLKERAPYMVWLVLARRNKANAPEPLLRRVGACGTRIRVLLSGRDERSWLGQRGACAERRMRRAGIDLEVVVDPWLDHSLFNEAGRQSALRRIIRMILQGPE</sequence>
<reference evidence="1 2" key="1">
    <citation type="submission" date="2018-11" db="EMBL/GenBank/DDBJ databases">
        <title>Draft genome of Simplicispira Flexivirga sp. BO-16.</title>
        <authorList>
            <person name="Im W.T."/>
        </authorList>
    </citation>
    <scope>NUCLEOTIDE SEQUENCE [LARGE SCALE GENOMIC DNA]</scope>
    <source>
        <strain evidence="1 2">BO-16</strain>
    </source>
</reference>
<name>A0A3M9M6I6_9MICO</name>
<evidence type="ECO:0000313" key="2">
    <source>
        <dbReference type="Proteomes" id="UP000271678"/>
    </source>
</evidence>
<proteinExistence type="predicted"/>
<dbReference type="SUPFAM" id="SSF53474">
    <property type="entry name" value="alpha/beta-Hydrolases"/>
    <property type="match status" value="2"/>
</dbReference>
<organism evidence="1 2">
    <name type="scientific">Flexivirga caeni</name>
    <dbReference type="NCBI Taxonomy" id="2294115"/>
    <lineage>
        <taxon>Bacteria</taxon>
        <taxon>Bacillati</taxon>
        <taxon>Actinomycetota</taxon>
        <taxon>Actinomycetes</taxon>
        <taxon>Micrococcales</taxon>
        <taxon>Dermacoccaceae</taxon>
        <taxon>Flexivirga</taxon>
    </lineage>
</organism>
<gene>
    <name evidence="1" type="ORF">EFY87_12985</name>
</gene>